<accession>A0A345E8H5</accession>
<sequence length="206" mass="22146">MSMTSRTITTDAIARCEAAPDLAIVEAVAIGEAESAGAARAIAKDRAFTLRKSVTDVSPDQVRTVDLQVQDTDEIFDPATDAPFQATERLHIECLPENAEAVVVDVTTAGGQIQSVHFHLHEDKHLELQNKAIRSAMERAREKAEQIASVEGLVLAEIQEATTKEVSTGLETIADEAFASSPDTNLHPAPITVSEGVEVVYELAEK</sequence>
<dbReference type="Pfam" id="PF04402">
    <property type="entry name" value="SIMPL"/>
    <property type="match status" value="1"/>
</dbReference>
<dbReference type="GeneID" id="37285472"/>
<organism evidence="1 2">
    <name type="scientific">Haloplanus rubicundus</name>
    <dbReference type="NCBI Taxonomy" id="1547898"/>
    <lineage>
        <taxon>Archaea</taxon>
        <taxon>Methanobacteriati</taxon>
        <taxon>Methanobacteriota</taxon>
        <taxon>Stenosarchaea group</taxon>
        <taxon>Halobacteria</taxon>
        <taxon>Halobacteriales</taxon>
        <taxon>Haloferacaceae</taxon>
        <taxon>Haloplanus</taxon>
    </lineage>
</organism>
<dbReference type="InterPro" id="IPR052022">
    <property type="entry name" value="26kDa_periplasmic_antigen"/>
</dbReference>
<gene>
    <name evidence="1" type="ORF">DU484_00800</name>
</gene>
<dbReference type="InterPro" id="IPR007497">
    <property type="entry name" value="SIMPL/DUF541"/>
</dbReference>
<geneLocation type="plasmid" evidence="2">
    <name>pcba1112-01</name>
</geneLocation>
<reference evidence="1 2" key="1">
    <citation type="submission" date="2018-07" db="EMBL/GenBank/DDBJ databases">
        <title>Genome sequences of Haloplanus sp. CBA1112.</title>
        <authorList>
            <person name="Kim Y.B."/>
            <person name="Roh S.W."/>
        </authorList>
    </citation>
    <scope>NUCLEOTIDE SEQUENCE [LARGE SCALE GENOMIC DNA]</scope>
    <source>
        <strain evidence="1 2">CBA1112</strain>
        <plasmid evidence="2">pcba1112-01</plasmid>
    </source>
</reference>
<proteinExistence type="predicted"/>
<keyword evidence="1" id="KW-0614">Plasmid</keyword>
<name>A0A345E8H5_9EURY</name>
<dbReference type="AlphaFoldDB" id="A0A345E8H5"/>
<dbReference type="KEGG" id="haq:DU484_00800"/>
<evidence type="ECO:0000313" key="1">
    <source>
        <dbReference type="EMBL" id="AXG08497.1"/>
    </source>
</evidence>
<dbReference type="GO" id="GO:0006974">
    <property type="term" value="P:DNA damage response"/>
    <property type="evidence" value="ECO:0007669"/>
    <property type="project" value="TreeGrafter"/>
</dbReference>
<dbReference type="RefSeq" id="WP_114604821.1">
    <property type="nucleotide sequence ID" value="NZ_CP031147.1"/>
</dbReference>
<dbReference type="Gene3D" id="3.30.110.170">
    <property type="entry name" value="Protein of unknown function (DUF541), domain 1"/>
    <property type="match status" value="1"/>
</dbReference>
<protein>
    <submittedName>
        <fullName evidence="1">SIMPL domain-containing protein</fullName>
    </submittedName>
</protein>
<dbReference type="PANTHER" id="PTHR34387:SF2">
    <property type="entry name" value="SLR1258 PROTEIN"/>
    <property type="match status" value="1"/>
</dbReference>
<dbReference type="EMBL" id="CP031147">
    <property type="protein sequence ID" value="AXG08497.1"/>
    <property type="molecule type" value="Genomic_DNA"/>
</dbReference>
<dbReference type="Gene3D" id="3.30.70.2970">
    <property type="entry name" value="Protein of unknown function (DUF541), domain 2"/>
    <property type="match status" value="1"/>
</dbReference>
<dbReference type="Proteomes" id="UP000252985">
    <property type="component" value="Plasmid pCBA1112-01"/>
</dbReference>
<dbReference type="PANTHER" id="PTHR34387">
    <property type="entry name" value="SLR1258 PROTEIN"/>
    <property type="match status" value="1"/>
</dbReference>
<evidence type="ECO:0000313" key="2">
    <source>
        <dbReference type="Proteomes" id="UP000252985"/>
    </source>
</evidence>